<keyword evidence="11" id="KW-0472">Membrane</keyword>
<evidence type="ECO:0000256" key="11">
    <source>
        <dbReference type="ARBA" id="ARBA00023136"/>
    </source>
</evidence>
<sequence>MVPQAHLRPGVHPPPPQTPLWSSHHLENRSSFFHIHWQSLPRPPCPRPQRRHLLRSARPPPTSKILNRSQKAISSSPYGPTWRLLRRNLTYEILHPSRVRAYSSARRWVLSLLIHRLRDTAQLESSVRLIDHFQYAMFCLLVLMCFGDKLQENQIKEIEAVQRRLLLGFRRFNVLNFWPRLGKILFRKRWKELIQLRQDQDKVFIPLVRSRLQAKRTRNINKDKVEQEQEDEAVAYVDTLVDLQLPEENRKLQEEEIVSLCSEFLTAGTDTTSTALQWIMANLVKHPHFQDNLYQEILTVVGRPPRVTSDGEEWMQHVVEEDLQKMPYLKAVVLEALRRHPPVHFVLPHKVTQDVELDGYIIPRNARVNFMVADMGWDPKVWEDPMEFKPERFLDSSGDGFDITGNREIKMMPFGAGRRICPGYALALLHLEYFVANLIWYFRWTPLEGDEIDLSEKQEFTTVMKNPLRACISPRM</sequence>
<evidence type="ECO:0000256" key="3">
    <source>
        <dbReference type="ARBA" id="ARBA00010617"/>
    </source>
</evidence>
<name>A0AAW2TGV4_SESRA</name>
<dbReference type="InterPro" id="IPR001128">
    <property type="entry name" value="Cyt_P450"/>
</dbReference>
<evidence type="ECO:0000256" key="12">
    <source>
        <dbReference type="PIRSR" id="PIRSR602401-1"/>
    </source>
</evidence>
<dbReference type="GO" id="GO:0005506">
    <property type="term" value="F:iron ion binding"/>
    <property type="evidence" value="ECO:0007669"/>
    <property type="project" value="InterPro"/>
</dbReference>
<keyword evidence="4 12" id="KW-0349">Heme</keyword>
<dbReference type="PROSITE" id="PS00086">
    <property type="entry name" value="CYTOCHROME_P450"/>
    <property type="match status" value="1"/>
</dbReference>
<dbReference type="InterPro" id="IPR036396">
    <property type="entry name" value="Cyt_P450_sf"/>
</dbReference>
<dbReference type="CDD" id="cd11075">
    <property type="entry name" value="CYP77_89"/>
    <property type="match status" value="1"/>
</dbReference>
<keyword evidence="6 12" id="KW-0479">Metal-binding</keyword>
<comment type="subcellular location">
    <subcellularLocation>
        <location evidence="2">Membrane</location>
        <topology evidence="2">Single-pass membrane protein</topology>
    </subcellularLocation>
</comment>
<evidence type="ECO:0000313" key="15">
    <source>
        <dbReference type="EMBL" id="KAL0402751.1"/>
    </source>
</evidence>
<evidence type="ECO:0000256" key="10">
    <source>
        <dbReference type="ARBA" id="ARBA00023033"/>
    </source>
</evidence>
<dbReference type="PRINTS" id="PR00463">
    <property type="entry name" value="EP450I"/>
</dbReference>
<evidence type="ECO:0000256" key="6">
    <source>
        <dbReference type="ARBA" id="ARBA00022723"/>
    </source>
</evidence>
<protein>
    <submittedName>
        <fullName evidence="15">Cytochrome</fullName>
    </submittedName>
</protein>
<dbReference type="GO" id="GO:0016020">
    <property type="term" value="C:membrane"/>
    <property type="evidence" value="ECO:0007669"/>
    <property type="project" value="UniProtKB-SubCell"/>
</dbReference>
<comment type="similarity">
    <text evidence="3 13">Belongs to the cytochrome P450 family.</text>
</comment>
<dbReference type="EMBL" id="JACGWJ010000008">
    <property type="protein sequence ID" value="KAL0402751.1"/>
    <property type="molecule type" value="Genomic_DNA"/>
</dbReference>
<keyword evidence="5" id="KW-0812">Transmembrane</keyword>
<dbReference type="PRINTS" id="PR00385">
    <property type="entry name" value="P450"/>
</dbReference>
<evidence type="ECO:0000256" key="14">
    <source>
        <dbReference type="SAM" id="MobiDB-lite"/>
    </source>
</evidence>
<dbReference type="Gene3D" id="1.10.630.10">
    <property type="entry name" value="Cytochrome P450"/>
    <property type="match status" value="1"/>
</dbReference>
<evidence type="ECO:0000256" key="13">
    <source>
        <dbReference type="RuleBase" id="RU000461"/>
    </source>
</evidence>
<keyword evidence="8 13" id="KW-0560">Oxidoreductase</keyword>
<organism evidence="15">
    <name type="scientific">Sesamum radiatum</name>
    <name type="common">Black benniseed</name>
    <dbReference type="NCBI Taxonomy" id="300843"/>
    <lineage>
        <taxon>Eukaryota</taxon>
        <taxon>Viridiplantae</taxon>
        <taxon>Streptophyta</taxon>
        <taxon>Embryophyta</taxon>
        <taxon>Tracheophyta</taxon>
        <taxon>Spermatophyta</taxon>
        <taxon>Magnoliopsida</taxon>
        <taxon>eudicotyledons</taxon>
        <taxon>Gunneridae</taxon>
        <taxon>Pentapetalae</taxon>
        <taxon>asterids</taxon>
        <taxon>lamiids</taxon>
        <taxon>Lamiales</taxon>
        <taxon>Pedaliaceae</taxon>
        <taxon>Sesamum</taxon>
    </lineage>
</organism>
<reference evidence="15" key="2">
    <citation type="journal article" date="2024" name="Plant">
        <title>Genomic evolution and insights into agronomic trait innovations of Sesamum species.</title>
        <authorList>
            <person name="Miao H."/>
            <person name="Wang L."/>
            <person name="Qu L."/>
            <person name="Liu H."/>
            <person name="Sun Y."/>
            <person name="Le M."/>
            <person name="Wang Q."/>
            <person name="Wei S."/>
            <person name="Zheng Y."/>
            <person name="Lin W."/>
            <person name="Duan Y."/>
            <person name="Cao H."/>
            <person name="Xiong S."/>
            <person name="Wang X."/>
            <person name="Wei L."/>
            <person name="Li C."/>
            <person name="Ma Q."/>
            <person name="Ju M."/>
            <person name="Zhao R."/>
            <person name="Li G."/>
            <person name="Mu C."/>
            <person name="Tian Q."/>
            <person name="Mei H."/>
            <person name="Zhang T."/>
            <person name="Gao T."/>
            <person name="Zhang H."/>
        </authorList>
    </citation>
    <scope>NUCLEOTIDE SEQUENCE</scope>
    <source>
        <strain evidence="15">G02</strain>
    </source>
</reference>
<evidence type="ECO:0000256" key="2">
    <source>
        <dbReference type="ARBA" id="ARBA00004167"/>
    </source>
</evidence>
<keyword evidence="10 13" id="KW-0503">Monooxygenase</keyword>
<keyword evidence="9 12" id="KW-0408">Iron</keyword>
<evidence type="ECO:0000256" key="4">
    <source>
        <dbReference type="ARBA" id="ARBA00022617"/>
    </source>
</evidence>
<comment type="caution">
    <text evidence="15">The sequence shown here is derived from an EMBL/GenBank/DDBJ whole genome shotgun (WGS) entry which is preliminary data.</text>
</comment>
<comment type="cofactor">
    <cofactor evidence="1 12">
        <name>heme</name>
        <dbReference type="ChEBI" id="CHEBI:30413"/>
    </cofactor>
</comment>
<dbReference type="GO" id="GO:0020037">
    <property type="term" value="F:heme binding"/>
    <property type="evidence" value="ECO:0007669"/>
    <property type="project" value="InterPro"/>
</dbReference>
<accession>A0AAW2TGV4</accession>
<keyword evidence="7" id="KW-1133">Transmembrane helix</keyword>
<dbReference type="InterPro" id="IPR051103">
    <property type="entry name" value="Plant_metabolite_P450s"/>
</dbReference>
<gene>
    <name evidence="15" type="ORF">Sradi_1915900</name>
</gene>
<feature type="binding site" description="axial binding residue" evidence="12">
    <location>
        <position position="421"/>
    </location>
    <ligand>
        <name>heme</name>
        <dbReference type="ChEBI" id="CHEBI:30413"/>
    </ligand>
    <ligandPart>
        <name>Fe</name>
        <dbReference type="ChEBI" id="CHEBI:18248"/>
    </ligandPart>
</feature>
<feature type="region of interest" description="Disordered" evidence="14">
    <location>
        <begin position="1"/>
        <end position="20"/>
    </location>
</feature>
<dbReference type="InterPro" id="IPR017972">
    <property type="entry name" value="Cyt_P450_CS"/>
</dbReference>
<evidence type="ECO:0000256" key="8">
    <source>
        <dbReference type="ARBA" id="ARBA00023002"/>
    </source>
</evidence>
<dbReference type="FunFam" id="1.10.630.10:FF:000012">
    <property type="entry name" value="Cytochrome P450 family protein"/>
    <property type="match status" value="1"/>
</dbReference>
<dbReference type="InterPro" id="IPR002401">
    <property type="entry name" value="Cyt_P450_E_grp-I"/>
</dbReference>
<dbReference type="Pfam" id="PF00067">
    <property type="entry name" value="p450"/>
    <property type="match status" value="1"/>
</dbReference>
<dbReference type="SUPFAM" id="SSF48264">
    <property type="entry name" value="Cytochrome P450"/>
    <property type="match status" value="1"/>
</dbReference>
<dbReference type="AlphaFoldDB" id="A0AAW2TGV4"/>
<dbReference type="GO" id="GO:0016709">
    <property type="term" value="F:oxidoreductase activity, acting on paired donors, with incorporation or reduction of molecular oxygen, NAD(P)H as one donor, and incorporation of one atom of oxygen"/>
    <property type="evidence" value="ECO:0007669"/>
    <property type="project" value="TreeGrafter"/>
</dbReference>
<proteinExistence type="inferred from homology"/>
<reference evidence="15" key="1">
    <citation type="submission" date="2020-06" db="EMBL/GenBank/DDBJ databases">
        <authorList>
            <person name="Li T."/>
            <person name="Hu X."/>
            <person name="Zhang T."/>
            <person name="Song X."/>
            <person name="Zhang H."/>
            <person name="Dai N."/>
            <person name="Sheng W."/>
            <person name="Hou X."/>
            <person name="Wei L."/>
        </authorList>
    </citation>
    <scope>NUCLEOTIDE SEQUENCE</scope>
    <source>
        <strain evidence="15">G02</strain>
        <tissue evidence="15">Leaf</tissue>
    </source>
</reference>
<evidence type="ECO:0000256" key="7">
    <source>
        <dbReference type="ARBA" id="ARBA00022989"/>
    </source>
</evidence>
<evidence type="ECO:0000256" key="5">
    <source>
        <dbReference type="ARBA" id="ARBA00022692"/>
    </source>
</evidence>
<evidence type="ECO:0000256" key="9">
    <source>
        <dbReference type="ARBA" id="ARBA00023004"/>
    </source>
</evidence>
<evidence type="ECO:0000256" key="1">
    <source>
        <dbReference type="ARBA" id="ARBA00001971"/>
    </source>
</evidence>
<dbReference type="PANTHER" id="PTHR24298">
    <property type="entry name" value="FLAVONOID 3'-MONOOXYGENASE-RELATED"/>
    <property type="match status" value="1"/>
</dbReference>
<dbReference type="PANTHER" id="PTHR24298:SF800">
    <property type="entry name" value="CYTOCHROME P450 89A2-RELATED"/>
    <property type="match status" value="1"/>
</dbReference>